<evidence type="ECO:0000259" key="2">
    <source>
        <dbReference type="Pfam" id="PF01370"/>
    </source>
</evidence>
<organism evidence="3 4">
    <name type="scientific">Desulfitobacterium dehalogenans (strain ATCC 51507 / DSM 9161 / JW/IU-DC1)</name>
    <dbReference type="NCBI Taxonomy" id="756499"/>
    <lineage>
        <taxon>Bacteria</taxon>
        <taxon>Bacillati</taxon>
        <taxon>Bacillota</taxon>
        <taxon>Clostridia</taxon>
        <taxon>Eubacteriales</taxon>
        <taxon>Desulfitobacteriaceae</taxon>
        <taxon>Desulfitobacterium</taxon>
    </lineage>
</organism>
<feature type="domain" description="NAD-dependent epimerase/dehydratase" evidence="2">
    <location>
        <begin position="3"/>
        <end position="229"/>
    </location>
</feature>
<dbReference type="SUPFAM" id="SSF51735">
    <property type="entry name" value="NAD(P)-binding Rossmann-fold domains"/>
    <property type="match status" value="1"/>
</dbReference>
<proteinExistence type="inferred from homology"/>
<protein>
    <submittedName>
        <fullName evidence="3">Nucleoside-diphosphate-sugar epimerase</fullName>
    </submittedName>
</protein>
<dbReference type="Pfam" id="PF01370">
    <property type="entry name" value="Epimerase"/>
    <property type="match status" value="1"/>
</dbReference>
<accession>I4ABU9</accession>
<dbReference type="Gene3D" id="3.40.50.720">
    <property type="entry name" value="NAD(P)-binding Rossmann-like Domain"/>
    <property type="match status" value="1"/>
</dbReference>
<dbReference type="KEGG" id="ddh:Desde_3142"/>
<evidence type="ECO:0000313" key="3">
    <source>
        <dbReference type="EMBL" id="AFM01434.1"/>
    </source>
</evidence>
<name>I4ABU9_DESDJ</name>
<dbReference type="AlphaFoldDB" id="I4ABU9"/>
<dbReference type="PANTHER" id="PTHR43000">
    <property type="entry name" value="DTDP-D-GLUCOSE 4,6-DEHYDRATASE-RELATED"/>
    <property type="match status" value="1"/>
</dbReference>
<dbReference type="OrthoDB" id="244102at2"/>
<evidence type="ECO:0000256" key="1">
    <source>
        <dbReference type="ARBA" id="ARBA00007637"/>
    </source>
</evidence>
<dbReference type="EMBL" id="CP003348">
    <property type="protein sequence ID" value="AFM01434.1"/>
    <property type="molecule type" value="Genomic_DNA"/>
</dbReference>
<evidence type="ECO:0000313" key="4">
    <source>
        <dbReference type="Proteomes" id="UP000006053"/>
    </source>
</evidence>
<sequence length="324" mass="35726">MKVLVTGGAGFIGSHLVESLVCQGIEVSIIDNLVSGQSCMSHPLVAFHHMDICSRDAKAVIIREKPDVVFHLAAQTDVRKSLQDPQYDAKVNICGTINLLEACREAKVRKLIFTSTSAVYGDLHKEPISEEDPVAPISYYGLSKWAAESYILLFHQLYGISYTILRFSNVYGPGQIAKGEGGVVAVFLDHIHAKKTLNIHGDGAQTRDFVYVKDVVRAIQAAVERGDQEIIQVSSSGKTSVNQLVSMLSRIHGSAFEIIHTPANQGDVKHSCLDNRKAYELLQWQPLIDLPDGLATTYAYSKNKIKGDSDIATTRFERNVRCRL</sequence>
<reference evidence="4" key="1">
    <citation type="submission" date="2012-06" db="EMBL/GenBank/DDBJ databases">
        <title>Complete sequence of Desulfitobacterium dehalogenans ATCC 51507.</title>
        <authorList>
            <person name="Lucas S."/>
            <person name="Han J."/>
            <person name="Lapidus A."/>
            <person name="Cheng J.-F."/>
            <person name="Goodwin L."/>
            <person name="Pitluck S."/>
            <person name="Peters L."/>
            <person name="Ovchinnikova G."/>
            <person name="Teshima H."/>
            <person name="Detter J.C."/>
            <person name="Han C."/>
            <person name="Tapia R."/>
            <person name="Land M."/>
            <person name="Hauser L."/>
            <person name="Kyrpides N."/>
            <person name="Ivanova N."/>
            <person name="Pagani I."/>
            <person name="Kruse T."/>
            <person name="de Vos W.M."/>
            <person name="Smidt H."/>
            <person name="Woyke T."/>
        </authorList>
    </citation>
    <scope>NUCLEOTIDE SEQUENCE [LARGE SCALE GENOMIC DNA]</scope>
    <source>
        <strain evidence="4">ATCC 51507 / DSM 9161 / JW/IU-DC1</strain>
    </source>
</reference>
<keyword evidence="4" id="KW-1185">Reference proteome</keyword>
<dbReference type="InterPro" id="IPR036291">
    <property type="entry name" value="NAD(P)-bd_dom_sf"/>
</dbReference>
<dbReference type="STRING" id="756499.Desde_3142"/>
<dbReference type="eggNOG" id="COG1087">
    <property type="taxonomic scope" value="Bacteria"/>
</dbReference>
<dbReference type="InterPro" id="IPR001509">
    <property type="entry name" value="Epimerase_deHydtase"/>
</dbReference>
<comment type="similarity">
    <text evidence="1">Belongs to the NAD(P)-dependent epimerase/dehydratase family.</text>
</comment>
<reference evidence="3 4" key="2">
    <citation type="journal article" date="2015" name="J. Bacteriol.">
        <title>Genomic, proteomic, and biochemical analysis of the organohalide respiratory pathway in Desulfitobacterium dehalogenans.</title>
        <authorList>
            <person name="Kruse T."/>
            <person name="van de Pas B.A."/>
            <person name="Atteia A."/>
            <person name="Krab K."/>
            <person name="Hagen W.R."/>
            <person name="Goodwin L."/>
            <person name="Chain P."/>
            <person name="Boeren S."/>
            <person name="Maphosa F."/>
            <person name="Schraa G."/>
            <person name="de Vos W.M."/>
            <person name="van der Oost J."/>
            <person name="Smidt H."/>
            <person name="Stams A.J."/>
        </authorList>
    </citation>
    <scope>NUCLEOTIDE SEQUENCE [LARGE SCALE GENOMIC DNA]</scope>
    <source>
        <strain evidence="4">ATCC 51507 / DSM 9161 / JW/IU-DC1</strain>
    </source>
</reference>
<dbReference type="Proteomes" id="UP000006053">
    <property type="component" value="Chromosome"/>
</dbReference>
<dbReference type="RefSeq" id="WP_014794914.1">
    <property type="nucleotide sequence ID" value="NC_018017.1"/>
</dbReference>
<gene>
    <name evidence="3" type="ordered locus">Desde_3142</name>
</gene>
<dbReference type="HOGENOM" id="CLU_007383_1_7_9"/>